<sequence>MGSRIFLRTDGEDSRFRAHLNRLIRAREGDTLVLCSGYIYHSVEMAEEICQAIRAGCMPTGKVIIIAGKLGPIEKRDWENQYRSFAAYLKNDLKNSGIGLEVKQAPDRNWHAKLAFKLIKNKPIICLLGSSNLTGAAYSSPAKFWNYESDILLWDDNHFCKAPVIASADDSQFELEMVIRPGSTRTEATEMQKLYNSMINLDLTDITDSL</sequence>
<protein>
    <submittedName>
        <fullName evidence="1">Phosphatidylinositol kinase or protein kinase</fullName>
    </submittedName>
</protein>
<evidence type="ECO:0000313" key="1">
    <source>
        <dbReference type="EMBL" id="GBH21561.1"/>
    </source>
</evidence>
<organism evidence="1 2">
    <name type="scientific">Pseudomonas syringae pv. actinidiae</name>
    <dbReference type="NCBI Taxonomy" id="103796"/>
    <lineage>
        <taxon>Bacteria</taxon>
        <taxon>Pseudomonadati</taxon>
        <taxon>Pseudomonadota</taxon>
        <taxon>Gammaproteobacteria</taxon>
        <taxon>Pseudomonadales</taxon>
        <taxon>Pseudomonadaceae</taxon>
        <taxon>Pseudomonas</taxon>
        <taxon>Pseudomonas syringae</taxon>
    </lineage>
</organism>
<gene>
    <name evidence="1" type="ORF">KPSA3_07609</name>
</gene>
<dbReference type="EMBL" id="BGKA01000300">
    <property type="protein sequence ID" value="GBH21561.1"/>
    <property type="molecule type" value="Genomic_DNA"/>
</dbReference>
<comment type="caution">
    <text evidence="1">The sequence shown here is derived from an EMBL/GenBank/DDBJ whole genome shotgun (WGS) entry which is preliminary data.</text>
</comment>
<accession>A0AAN4QDH5</accession>
<proteinExistence type="predicted"/>
<dbReference type="GO" id="GO:0016301">
    <property type="term" value="F:kinase activity"/>
    <property type="evidence" value="ECO:0007669"/>
    <property type="project" value="UniProtKB-KW"/>
</dbReference>
<keyword evidence="1" id="KW-0418">Kinase</keyword>
<evidence type="ECO:0000313" key="2">
    <source>
        <dbReference type="Proteomes" id="UP000248291"/>
    </source>
</evidence>
<reference evidence="1 2" key="1">
    <citation type="submission" date="2018-04" db="EMBL/GenBank/DDBJ databases">
        <title>Draft genome sequence of Pseudomonas syringae pv. actinidiae biovar 3 strains isolated from kiwifruit in Kagawa prefecture.</title>
        <authorList>
            <person name="Tabuchi M."/>
            <person name="Saito M."/>
            <person name="Fujiwara S."/>
            <person name="Sasa N."/>
            <person name="Akimitsu K."/>
            <person name="Gomi K."/>
            <person name="Konishi-Sugita S."/>
            <person name="Hamano K."/>
            <person name="Kataoka I."/>
        </authorList>
    </citation>
    <scope>NUCLEOTIDE SEQUENCE [LARGE SCALE GENOMIC DNA]</scope>
    <source>
        <strain evidence="1 2">MAFF212211</strain>
    </source>
</reference>
<dbReference type="AlphaFoldDB" id="A0AAN4QDH5"/>
<dbReference type="RefSeq" id="WP_020313844.1">
    <property type="nucleotide sequence ID" value="NZ_JABEQR010000024.1"/>
</dbReference>
<keyword evidence="1" id="KW-0808">Transferase</keyword>
<name>A0AAN4QDH5_PSESF</name>
<dbReference type="Proteomes" id="UP000248291">
    <property type="component" value="Unassembled WGS sequence"/>
</dbReference>
<dbReference type="Gene3D" id="3.30.870.10">
    <property type="entry name" value="Endonuclease Chain A"/>
    <property type="match status" value="1"/>
</dbReference>